<keyword evidence="4" id="KW-1133">Transmembrane helix</keyword>
<evidence type="ECO:0000256" key="4">
    <source>
        <dbReference type="SAM" id="Phobius"/>
    </source>
</evidence>
<dbReference type="Gene3D" id="2.40.420.20">
    <property type="match status" value="1"/>
</dbReference>
<evidence type="ECO:0000313" key="5">
    <source>
        <dbReference type="EMBL" id="SHM81861.1"/>
    </source>
</evidence>
<gene>
    <name evidence="5" type="ORF">SAMN05444266_111151</name>
</gene>
<sequence length="415" mass="46061">MDKAIAQSEISLRNKKRYLYLAVAAAVIITLLLLLRSLFAPTVSRNSITTAIAQKGNIENTLTATGVVVPEFEEVITSSVNASVQQVLLDAGSAVKKGQSVLLLDKSAAQLQYENLRFQLELKRNNIRKMQLELNKSFYDLQSNNTIKQLRINSLEAAVENARRLFKAGGGTREDIEQATMNLQVAQQEKKQLENEISTRQQSMKLDIQESELAAKIQANELKELERKLTLADVVASRAGVVTWVNRNIGAAINEGEPLARIADLGSYKINGSISDAWADQIRTGLPVIVKTNDSLLRGTVANIHPAVENNILSFDVQLPRQHQQQLRPNQKLDIYLVTASHENIVRVANGAAFKSGQSQDVFVVRDNIAYRRRVVIGLTSFDFVEVVSGIQPGETVITSDMKEYDQVRQLTIKN</sequence>
<evidence type="ECO:0000256" key="2">
    <source>
        <dbReference type="ARBA" id="ARBA00023054"/>
    </source>
</evidence>
<protein>
    <submittedName>
        <fullName evidence="5">HlyD family secretion protein</fullName>
    </submittedName>
</protein>
<proteinExistence type="predicted"/>
<feature type="coiled-coil region" evidence="3">
    <location>
        <begin position="176"/>
        <end position="228"/>
    </location>
</feature>
<dbReference type="AlphaFoldDB" id="A0A1M7LUB1"/>
<keyword evidence="4" id="KW-0472">Membrane</keyword>
<evidence type="ECO:0000313" key="6">
    <source>
        <dbReference type="Proteomes" id="UP000184420"/>
    </source>
</evidence>
<keyword evidence="4" id="KW-0812">Transmembrane</keyword>
<dbReference type="STRING" id="1419482.SAMN05444266_111151"/>
<dbReference type="Gene3D" id="2.40.30.170">
    <property type="match status" value="1"/>
</dbReference>
<dbReference type="EMBL" id="FRBL01000011">
    <property type="protein sequence ID" value="SHM81861.1"/>
    <property type="molecule type" value="Genomic_DNA"/>
</dbReference>
<dbReference type="Proteomes" id="UP000184420">
    <property type="component" value="Unassembled WGS sequence"/>
</dbReference>
<keyword evidence="6" id="KW-1185">Reference proteome</keyword>
<dbReference type="InterPro" id="IPR050465">
    <property type="entry name" value="UPF0194_transport"/>
</dbReference>
<reference evidence="5 6" key="1">
    <citation type="submission" date="2016-11" db="EMBL/GenBank/DDBJ databases">
        <authorList>
            <person name="Jaros S."/>
            <person name="Januszkiewicz K."/>
            <person name="Wedrychowicz H."/>
        </authorList>
    </citation>
    <scope>NUCLEOTIDE SEQUENCE [LARGE SCALE GENOMIC DNA]</scope>
    <source>
        <strain evidence="5 6">DSM 27406</strain>
    </source>
</reference>
<dbReference type="RefSeq" id="WP_073086808.1">
    <property type="nucleotide sequence ID" value="NZ_FRBL01000011.1"/>
</dbReference>
<dbReference type="Gene3D" id="1.20.1600.10">
    <property type="entry name" value="Outer membrane efflux proteins (OEP)"/>
    <property type="match status" value="1"/>
</dbReference>
<dbReference type="PANTHER" id="PTHR32347:SF14">
    <property type="entry name" value="EFFLUX SYSTEM COMPONENT YKNX-RELATED"/>
    <property type="match status" value="1"/>
</dbReference>
<dbReference type="OrthoDB" id="9806939at2"/>
<accession>A0A1M7LUB1</accession>
<dbReference type="SUPFAM" id="SSF111369">
    <property type="entry name" value="HlyD-like secretion proteins"/>
    <property type="match status" value="1"/>
</dbReference>
<dbReference type="GO" id="GO:0030313">
    <property type="term" value="C:cell envelope"/>
    <property type="evidence" value="ECO:0007669"/>
    <property type="project" value="UniProtKB-SubCell"/>
</dbReference>
<evidence type="ECO:0000256" key="1">
    <source>
        <dbReference type="ARBA" id="ARBA00004196"/>
    </source>
</evidence>
<feature type="transmembrane region" description="Helical" evidence="4">
    <location>
        <begin position="18"/>
        <end position="39"/>
    </location>
</feature>
<name>A0A1M7LUB1_9BACT</name>
<comment type="subcellular location">
    <subcellularLocation>
        <location evidence="1">Cell envelope</location>
    </subcellularLocation>
</comment>
<keyword evidence="2 3" id="KW-0175">Coiled coil</keyword>
<dbReference type="PANTHER" id="PTHR32347">
    <property type="entry name" value="EFFLUX SYSTEM COMPONENT YKNX-RELATED"/>
    <property type="match status" value="1"/>
</dbReference>
<evidence type="ECO:0000256" key="3">
    <source>
        <dbReference type="SAM" id="Coils"/>
    </source>
</evidence>
<organism evidence="5 6">
    <name type="scientific">Chitinophaga jiangningensis</name>
    <dbReference type="NCBI Taxonomy" id="1419482"/>
    <lineage>
        <taxon>Bacteria</taxon>
        <taxon>Pseudomonadati</taxon>
        <taxon>Bacteroidota</taxon>
        <taxon>Chitinophagia</taxon>
        <taxon>Chitinophagales</taxon>
        <taxon>Chitinophagaceae</taxon>
        <taxon>Chitinophaga</taxon>
    </lineage>
</organism>